<feature type="transmembrane region" description="Helical" evidence="7">
    <location>
        <begin position="263"/>
        <end position="285"/>
    </location>
</feature>
<feature type="transmembrane region" description="Helical" evidence="7">
    <location>
        <begin position="207"/>
        <end position="228"/>
    </location>
</feature>
<gene>
    <name evidence="9" type="ORF">B8V81_2644</name>
</gene>
<dbReference type="PROSITE" id="PS50928">
    <property type="entry name" value="ABC_TM1"/>
    <property type="match status" value="1"/>
</dbReference>
<feature type="transmembrane region" description="Helical" evidence="7">
    <location>
        <begin position="74"/>
        <end position="95"/>
    </location>
</feature>
<dbReference type="Gene3D" id="1.10.3720.10">
    <property type="entry name" value="MetI-like"/>
    <property type="match status" value="1"/>
</dbReference>
<dbReference type="RefSeq" id="WP_180968441.1">
    <property type="nucleotide sequence ID" value="NZ_NFEZ01000004.1"/>
</dbReference>
<evidence type="ECO:0000256" key="7">
    <source>
        <dbReference type="RuleBase" id="RU363032"/>
    </source>
</evidence>
<dbReference type="GO" id="GO:0005886">
    <property type="term" value="C:plasma membrane"/>
    <property type="evidence" value="ECO:0007669"/>
    <property type="project" value="UniProtKB-SubCell"/>
</dbReference>
<dbReference type="Proteomes" id="UP000234789">
    <property type="component" value="Unassembled WGS sequence"/>
</dbReference>
<evidence type="ECO:0000256" key="6">
    <source>
        <dbReference type="ARBA" id="ARBA00023136"/>
    </source>
</evidence>
<organism evidence="9 10">
    <name type="scientific">Paenibacillus pasadenensis</name>
    <dbReference type="NCBI Taxonomy" id="217090"/>
    <lineage>
        <taxon>Bacteria</taxon>
        <taxon>Bacillati</taxon>
        <taxon>Bacillota</taxon>
        <taxon>Bacilli</taxon>
        <taxon>Bacillales</taxon>
        <taxon>Paenibacillaceae</taxon>
        <taxon>Paenibacillus</taxon>
    </lineage>
</organism>
<dbReference type="SUPFAM" id="SSF161098">
    <property type="entry name" value="MetI-like"/>
    <property type="match status" value="1"/>
</dbReference>
<keyword evidence="5 7" id="KW-1133">Transmembrane helix</keyword>
<evidence type="ECO:0000256" key="5">
    <source>
        <dbReference type="ARBA" id="ARBA00022989"/>
    </source>
</evidence>
<dbReference type="PANTHER" id="PTHR30193">
    <property type="entry name" value="ABC TRANSPORTER PERMEASE PROTEIN"/>
    <property type="match status" value="1"/>
</dbReference>
<evidence type="ECO:0000259" key="8">
    <source>
        <dbReference type="PROSITE" id="PS50928"/>
    </source>
</evidence>
<evidence type="ECO:0000256" key="1">
    <source>
        <dbReference type="ARBA" id="ARBA00004651"/>
    </source>
</evidence>
<comment type="subcellular location">
    <subcellularLocation>
        <location evidence="1 7">Cell membrane</location>
        <topology evidence="1 7">Multi-pass membrane protein</topology>
    </subcellularLocation>
</comment>
<accession>A0A2N5N1L4</accession>
<dbReference type="CDD" id="cd06261">
    <property type="entry name" value="TM_PBP2"/>
    <property type="match status" value="1"/>
</dbReference>
<feature type="domain" description="ABC transmembrane type-1" evidence="8">
    <location>
        <begin position="70"/>
        <end position="284"/>
    </location>
</feature>
<evidence type="ECO:0000256" key="2">
    <source>
        <dbReference type="ARBA" id="ARBA00022448"/>
    </source>
</evidence>
<dbReference type="InterPro" id="IPR051393">
    <property type="entry name" value="ABC_transporter_permease"/>
</dbReference>
<keyword evidence="3" id="KW-1003">Cell membrane</keyword>
<dbReference type="EMBL" id="NFEZ01000004">
    <property type="protein sequence ID" value="PLT44213.1"/>
    <property type="molecule type" value="Genomic_DNA"/>
</dbReference>
<feature type="transmembrane region" description="Helical" evidence="7">
    <location>
        <begin position="12"/>
        <end position="35"/>
    </location>
</feature>
<comment type="caution">
    <text evidence="9">The sequence shown here is derived from an EMBL/GenBank/DDBJ whole genome shotgun (WGS) entry which is preliminary data.</text>
</comment>
<dbReference type="Pfam" id="PF00528">
    <property type="entry name" value="BPD_transp_1"/>
    <property type="match status" value="1"/>
</dbReference>
<sequence length="300" mass="33902">MKQKTRTTIAFYSMISPWLIIFLGLGLFPLLYGFYLSFTNYYGFNMNDLSFVGLRNYQLVFTDTDAMYALGRTLVFTLFSVPIGLVVAFMLAVMLNGSIKGLGIFRTIFYLPSLVPIFSAIVMWKLMFSGNGGILNTVIGWFGMPEINWLGYDYATVSLVIMMAWGAGGGILIYLAGLKGIPRDLYEASQIDGASGLQRFRKITLPLMTPVIFFNFITGIIGSLQVYLQPIMLNGTEMLSRPIQPNYLYAVHAFQQIFATQRFAYGMALLWVLFVVIMILSIVVFTTSKYWVYYETDQGR</sequence>
<proteinExistence type="inferred from homology"/>
<evidence type="ECO:0000256" key="4">
    <source>
        <dbReference type="ARBA" id="ARBA00022692"/>
    </source>
</evidence>
<evidence type="ECO:0000313" key="10">
    <source>
        <dbReference type="Proteomes" id="UP000234789"/>
    </source>
</evidence>
<dbReference type="AlphaFoldDB" id="A0A2N5N1L4"/>
<evidence type="ECO:0000313" key="9">
    <source>
        <dbReference type="EMBL" id="PLT44213.1"/>
    </source>
</evidence>
<dbReference type="GO" id="GO:0055085">
    <property type="term" value="P:transmembrane transport"/>
    <property type="evidence" value="ECO:0007669"/>
    <property type="project" value="InterPro"/>
</dbReference>
<feature type="transmembrane region" description="Helical" evidence="7">
    <location>
        <begin position="154"/>
        <end position="176"/>
    </location>
</feature>
<evidence type="ECO:0000256" key="3">
    <source>
        <dbReference type="ARBA" id="ARBA00022475"/>
    </source>
</evidence>
<feature type="transmembrane region" description="Helical" evidence="7">
    <location>
        <begin position="107"/>
        <end position="127"/>
    </location>
</feature>
<keyword evidence="4 7" id="KW-0812">Transmembrane</keyword>
<reference evidence="9 10" key="1">
    <citation type="submission" date="2017-05" db="EMBL/GenBank/DDBJ databases">
        <title>Functional genome analysis of Paenibacillus pasadenensis strain R16: insights on endophytic life style and antifungal activity.</title>
        <authorList>
            <person name="Passera A."/>
            <person name="Marcolungo L."/>
            <person name="Casati P."/>
            <person name="Brasca M."/>
            <person name="Quaglino F."/>
            <person name="Delledonne M."/>
        </authorList>
    </citation>
    <scope>NUCLEOTIDE SEQUENCE [LARGE SCALE GENOMIC DNA]</scope>
    <source>
        <strain evidence="9 10">R16</strain>
    </source>
</reference>
<protein>
    <submittedName>
        <fullName evidence="9">N-Acetyl-D-glucosamine ABC transport system, permease protein 1</fullName>
    </submittedName>
</protein>
<dbReference type="InterPro" id="IPR035906">
    <property type="entry name" value="MetI-like_sf"/>
</dbReference>
<dbReference type="PANTHER" id="PTHR30193:SF1">
    <property type="entry name" value="ABC TRANSPORTER PERMEASE PROTEIN YESP-RELATED"/>
    <property type="match status" value="1"/>
</dbReference>
<name>A0A2N5N1L4_9BACL</name>
<keyword evidence="6 7" id="KW-0472">Membrane</keyword>
<dbReference type="InterPro" id="IPR000515">
    <property type="entry name" value="MetI-like"/>
</dbReference>
<comment type="similarity">
    <text evidence="7">Belongs to the binding-protein-dependent transport system permease family.</text>
</comment>
<keyword evidence="10" id="KW-1185">Reference proteome</keyword>
<keyword evidence="2 7" id="KW-0813">Transport</keyword>